<comment type="caution">
    <text evidence="2">The sequence shown here is derived from an EMBL/GenBank/DDBJ whole genome shotgun (WGS) entry which is preliminary data.</text>
</comment>
<feature type="transmembrane region" description="Helical" evidence="1">
    <location>
        <begin position="190"/>
        <end position="210"/>
    </location>
</feature>
<feature type="transmembrane region" description="Helical" evidence="1">
    <location>
        <begin position="62"/>
        <end position="82"/>
    </location>
</feature>
<evidence type="ECO:0000256" key="1">
    <source>
        <dbReference type="SAM" id="Phobius"/>
    </source>
</evidence>
<feature type="transmembrane region" description="Helical" evidence="1">
    <location>
        <begin position="231"/>
        <end position="253"/>
    </location>
</feature>
<keyword evidence="1" id="KW-0472">Membrane</keyword>
<feature type="transmembrane region" description="Helical" evidence="1">
    <location>
        <begin position="148"/>
        <end position="170"/>
    </location>
</feature>
<protein>
    <submittedName>
        <fullName evidence="2">Uncharacterized protein</fullName>
    </submittedName>
</protein>
<evidence type="ECO:0000313" key="3">
    <source>
        <dbReference type="Proteomes" id="UP000807353"/>
    </source>
</evidence>
<organism evidence="2 3">
    <name type="scientific">Collybia nuda</name>
    <dbReference type="NCBI Taxonomy" id="64659"/>
    <lineage>
        <taxon>Eukaryota</taxon>
        <taxon>Fungi</taxon>
        <taxon>Dikarya</taxon>
        <taxon>Basidiomycota</taxon>
        <taxon>Agaricomycotina</taxon>
        <taxon>Agaricomycetes</taxon>
        <taxon>Agaricomycetidae</taxon>
        <taxon>Agaricales</taxon>
        <taxon>Tricholomatineae</taxon>
        <taxon>Clitocybaceae</taxon>
        <taxon>Collybia</taxon>
    </lineage>
</organism>
<reference evidence="2" key="1">
    <citation type="submission" date="2020-11" db="EMBL/GenBank/DDBJ databases">
        <authorList>
            <consortium name="DOE Joint Genome Institute"/>
            <person name="Ahrendt S."/>
            <person name="Riley R."/>
            <person name="Andreopoulos W."/>
            <person name="Labutti K."/>
            <person name="Pangilinan J."/>
            <person name="Ruiz-Duenas F.J."/>
            <person name="Barrasa J.M."/>
            <person name="Sanchez-Garcia M."/>
            <person name="Camarero S."/>
            <person name="Miyauchi S."/>
            <person name="Serrano A."/>
            <person name="Linde D."/>
            <person name="Babiker R."/>
            <person name="Drula E."/>
            <person name="Ayuso-Fernandez I."/>
            <person name="Pacheco R."/>
            <person name="Padilla G."/>
            <person name="Ferreira P."/>
            <person name="Barriuso J."/>
            <person name="Kellner H."/>
            <person name="Castanera R."/>
            <person name="Alfaro M."/>
            <person name="Ramirez L."/>
            <person name="Pisabarro A.G."/>
            <person name="Kuo A."/>
            <person name="Tritt A."/>
            <person name="Lipzen A."/>
            <person name="He G."/>
            <person name="Yan M."/>
            <person name="Ng V."/>
            <person name="Cullen D."/>
            <person name="Martin F."/>
            <person name="Rosso M.-N."/>
            <person name="Henrissat B."/>
            <person name="Hibbett D."/>
            <person name="Martinez A.T."/>
            <person name="Grigoriev I.V."/>
        </authorList>
    </citation>
    <scope>NUCLEOTIDE SEQUENCE</scope>
    <source>
        <strain evidence="2">CBS 247.69</strain>
    </source>
</reference>
<accession>A0A9P5XX48</accession>
<dbReference type="Proteomes" id="UP000807353">
    <property type="component" value="Unassembled WGS sequence"/>
</dbReference>
<feature type="transmembrane region" description="Helical" evidence="1">
    <location>
        <begin position="265"/>
        <end position="289"/>
    </location>
</feature>
<evidence type="ECO:0000313" key="2">
    <source>
        <dbReference type="EMBL" id="KAF9459213.1"/>
    </source>
</evidence>
<dbReference type="AlphaFoldDB" id="A0A9P5XX48"/>
<keyword evidence="1" id="KW-1133">Transmembrane helix</keyword>
<name>A0A9P5XX48_9AGAR</name>
<keyword evidence="3" id="KW-1185">Reference proteome</keyword>
<dbReference type="OrthoDB" id="3259206at2759"/>
<keyword evidence="1" id="KW-0812">Transmembrane</keyword>
<dbReference type="EMBL" id="MU150321">
    <property type="protein sequence ID" value="KAF9459213.1"/>
    <property type="molecule type" value="Genomic_DNA"/>
</dbReference>
<sequence length="344" mass="37844">MSSANQTSPDSVASTTIGIFLITGSVEITTFNIIYGIFALLFAQSATAFLRRRLSSRPHMCMFLISAFSFVLATLHGAALLVDACAMAQVTLIRNQDLLLDERLELAYLRRGTPVLLMIWTSALGPIVSDSIVVWRAFVLFRLQRKRWVVILPLLLLLASIAMSLANAVLASMGRDFLSGLVNTTFLMGIRLSLAANVVATALFGYIYWLHKKTMAPHSLERCGPTPMVRVLAVFMESGVAFCVPQAIYVILVAVPQHYSQSGQYIQSVFVVAYFAFALLYPTVVIVLVNRRYTLDQYLSDPSLLSGPNLNGMAVLQPMAFAPPEATVNTKGTIEQDETEETYV</sequence>
<proteinExistence type="predicted"/>
<feature type="transmembrane region" description="Helical" evidence="1">
    <location>
        <begin position="117"/>
        <end position="141"/>
    </location>
</feature>
<gene>
    <name evidence="2" type="ORF">BDZ94DRAFT_1312588</name>
</gene>